<evidence type="ECO:0000256" key="5">
    <source>
        <dbReference type="NCBIfam" id="TIGR00112"/>
    </source>
</evidence>
<evidence type="ECO:0000256" key="6">
    <source>
        <dbReference type="PIRSR" id="PIRSR000193-1"/>
    </source>
</evidence>
<protein>
    <recommendedName>
        <fullName evidence="4 5">Pyrroline-5-carboxylate reductase</fullName>
        <shortName evidence="4">P5C reductase</shortName>
        <shortName evidence="4">P5CR</shortName>
        <ecNumber evidence="4 5">1.5.1.2</ecNumber>
    </recommendedName>
    <alternativeName>
        <fullName evidence="4">PCA reductase</fullName>
    </alternativeName>
</protein>
<evidence type="ECO:0000256" key="1">
    <source>
        <dbReference type="ARBA" id="ARBA00005525"/>
    </source>
</evidence>
<dbReference type="GO" id="GO:0055129">
    <property type="term" value="P:L-proline biosynthetic process"/>
    <property type="evidence" value="ECO:0007669"/>
    <property type="project" value="UniProtKB-UniRule"/>
</dbReference>
<dbReference type="GO" id="GO:0004735">
    <property type="term" value="F:pyrroline-5-carboxylate reductase activity"/>
    <property type="evidence" value="ECO:0007669"/>
    <property type="project" value="UniProtKB-UniRule"/>
</dbReference>
<sequence>MSDAIQAIANAKIGFIGAGNMAASILGGLIQSGLPAKQIYVSNPSQGKLDALLERYPDLNTSNDNTYVAENVDYLLLSVKPQKMGLACKPLQSLNLNCCVISVAAGVACQTIEELLGKSLPVIRSMPNTPSLIGAGATGLFANQHTSDQQKAAATAIFDAVGLSVWVDDESQMDLVTAVSGSGPAHYFLYMESVVAAAIEQGLPESTARQLAAQTALGAARMVQDNAELEISQLRRNVTSPGGTTAAALDVLNDGGLPKLIAKAINASVVRGKELAEIASKPDNN</sequence>
<dbReference type="PANTHER" id="PTHR11645">
    <property type="entry name" value="PYRROLINE-5-CARBOXYLATE REDUCTASE"/>
    <property type="match status" value="1"/>
</dbReference>
<proteinExistence type="inferred from homology"/>
<dbReference type="PIRSF" id="PIRSF000193">
    <property type="entry name" value="Pyrrol-5-carb_rd"/>
    <property type="match status" value="1"/>
</dbReference>
<dbReference type="GO" id="GO:0005737">
    <property type="term" value="C:cytoplasm"/>
    <property type="evidence" value="ECO:0007669"/>
    <property type="project" value="UniProtKB-SubCell"/>
</dbReference>
<dbReference type="InterPro" id="IPR000304">
    <property type="entry name" value="Pyrroline-COOH_reductase"/>
</dbReference>
<dbReference type="NCBIfam" id="TIGR00112">
    <property type="entry name" value="proC"/>
    <property type="match status" value="1"/>
</dbReference>
<name>A0A2K9A1V4_9GAMM</name>
<keyword evidence="2 4" id="KW-0521">NADP</keyword>
<dbReference type="UniPathway" id="UPA00098">
    <property type="reaction ID" value="UER00361"/>
</dbReference>
<evidence type="ECO:0000256" key="3">
    <source>
        <dbReference type="ARBA" id="ARBA00023002"/>
    </source>
</evidence>
<keyword evidence="8" id="KW-1185">Reference proteome</keyword>
<comment type="catalytic activity">
    <reaction evidence="4">
        <text>L-proline + NADP(+) = (S)-1-pyrroline-5-carboxylate + NADPH + 2 H(+)</text>
        <dbReference type="Rhea" id="RHEA:14109"/>
        <dbReference type="ChEBI" id="CHEBI:15378"/>
        <dbReference type="ChEBI" id="CHEBI:17388"/>
        <dbReference type="ChEBI" id="CHEBI:57783"/>
        <dbReference type="ChEBI" id="CHEBI:58349"/>
        <dbReference type="ChEBI" id="CHEBI:60039"/>
        <dbReference type="EC" id="1.5.1.2"/>
    </reaction>
</comment>
<dbReference type="Gene3D" id="1.10.3730.10">
    <property type="entry name" value="ProC C-terminal domain-like"/>
    <property type="match status" value="1"/>
</dbReference>
<comment type="similarity">
    <text evidence="1 4">Belongs to the pyrroline-5-carboxylate reductase family.</text>
</comment>
<comment type="subcellular location">
    <subcellularLocation>
        <location evidence="4">Cytoplasm</location>
    </subcellularLocation>
</comment>
<gene>
    <name evidence="4" type="primary">proC</name>
    <name evidence="7" type="ORF">CW740_00830</name>
</gene>
<feature type="binding site" evidence="6">
    <location>
        <position position="65"/>
    </location>
    <ligand>
        <name>NADPH</name>
        <dbReference type="ChEBI" id="CHEBI:57783"/>
    </ligand>
</feature>
<dbReference type="SUPFAM" id="SSF51735">
    <property type="entry name" value="NAD(P)-binding Rossmann-fold domains"/>
    <property type="match status" value="1"/>
</dbReference>
<dbReference type="InterPro" id="IPR029036">
    <property type="entry name" value="P5CR_dimer"/>
</dbReference>
<dbReference type="EC" id="1.5.1.2" evidence="4 5"/>
<comment type="catalytic activity">
    <reaction evidence="4">
        <text>L-proline + NAD(+) = (S)-1-pyrroline-5-carboxylate + NADH + 2 H(+)</text>
        <dbReference type="Rhea" id="RHEA:14105"/>
        <dbReference type="ChEBI" id="CHEBI:15378"/>
        <dbReference type="ChEBI" id="CHEBI:17388"/>
        <dbReference type="ChEBI" id="CHEBI:57540"/>
        <dbReference type="ChEBI" id="CHEBI:57945"/>
        <dbReference type="ChEBI" id="CHEBI:60039"/>
        <dbReference type="EC" id="1.5.1.2"/>
    </reaction>
</comment>
<feature type="binding site" evidence="6">
    <location>
        <begin position="16"/>
        <end position="21"/>
    </location>
    <ligand>
        <name>NADP(+)</name>
        <dbReference type="ChEBI" id="CHEBI:58349"/>
    </ligand>
</feature>
<evidence type="ECO:0000313" key="7">
    <source>
        <dbReference type="EMBL" id="AUD77855.1"/>
    </source>
</evidence>
<evidence type="ECO:0000313" key="8">
    <source>
        <dbReference type="Proteomes" id="UP000232693"/>
    </source>
</evidence>
<keyword evidence="4" id="KW-0641">Proline biosynthesis</keyword>
<dbReference type="HAMAP" id="MF_01925">
    <property type="entry name" value="P5C_reductase"/>
    <property type="match status" value="1"/>
</dbReference>
<dbReference type="InterPro" id="IPR028939">
    <property type="entry name" value="P5C_Rdtase_cat_N"/>
</dbReference>
<evidence type="ECO:0000256" key="2">
    <source>
        <dbReference type="ARBA" id="ARBA00022857"/>
    </source>
</evidence>
<accession>A0A2K9A1V4</accession>
<dbReference type="SUPFAM" id="SSF48179">
    <property type="entry name" value="6-phosphogluconate dehydrogenase C-terminal domain-like"/>
    <property type="match status" value="1"/>
</dbReference>
<dbReference type="Pfam" id="PF03807">
    <property type="entry name" value="F420_oxidored"/>
    <property type="match status" value="1"/>
</dbReference>
<keyword evidence="4" id="KW-0963">Cytoplasm</keyword>
<dbReference type="KEGG" id="kpd:CW740_00830"/>
<evidence type="ECO:0000256" key="4">
    <source>
        <dbReference type="HAMAP-Rule" id="MF_01925"/>
    </source>
</evidence>
<dbReference type="AlphaFoldDB" id="A0A2K9A1V4"/>
<comment type="function">
    <text evidence="4">Catalyzes the reduction of 1-pyrroline-5-carboxylate (PCA) to L-proline.</text>
</comment>
<comment type="pathway">
    <text evidence="4">Amino-acid biosynthesis; L-proline biosynthesis; L-proline from L-glutamate 5-semialdehyde: step 1/1.</text>
</comment>
<dbReference type="PANTHER" id="PTHR11645:SF0">
    <property type="entry name" value="PYRROLINE-5-CARBOXYLATE REDUCTASE 3"/>
    <property type="match status" value="1"/>
</dbReference>
<dbReference type="InterPro" id="IPR036291">
    <property type="entry name" value="NAD(P)-bd_dom_sf"/>
</dbReference>
<keyword evidence="3 4" id="KW-0560">Oxidoreductase</keyword>
<dbReference type="FunFam" id="1.10.3730.10:FF:000001">
    <property type="entry name" value="Pyrroline-5-carboxylate reductase"/>
    <property type="match status" value="1"/>
</dbReference>
<reference evidence="7 8" key="1">
    <citation type="submission" date="2017-12" db="EMBL/GenBank/DDBJ databases">
        <title>Kangiella profundi FT102 completed genome.</title>
        <authorList>
            <person name="Xu J."/>
            <person name="Wang J."/>
            <person name="Lu Y."/>
        </authorList>
    </citation>
    <scope>NUCLEOTIDE SEQUENCE [LARGE SCALE GENOMIC DNA]</scope>
    <source>
        <strain evidence="7 8">FT102</strain>
    </source>
</reference>
<dbReference type="Proteomes" id="UP000232693">
    <property type="component" value="Chromosome"/>
</dbReference>
<dbReference type="EMBL" id="CP025120">
    <property type="protein sequence ID" value="AUD77855.1"/>
    <property type="molecule type" value="Genomic_DNA"/>
</dbReference>
<dbReference type="Gene3D" id="3.40.50.720">
    <property type="entry name" value="NAD(P)-binding Rossmann-like Domain"/>
    <property type="match status" value="1"/>
</dbReference>
<dbReference type="RefSeq" id="WP_106645776.1">
    <property type="nucleotide sequence ID" value="NZ_BMGO01000001.1"/>
</dbReference>
<dbReference type="InterPro" id="IPR008927">
    <property type="entry name" value="6-PGluconate_DH-like_C_sf"/>
</dbReference>
<dbReference type="OrthoDB" id="9805754at2"/>
<keyword evidence="4" id="KW-0028">Amino-acid biosynthesis</keyword>
<dbReference type="Pfam" id="PF14748">
    <property type="entry name" value="P5CR_dimer"/>
    <property type="match status" value="1"/>
</dbReference>
<organism evidence="7 8">
    <name type="scientific">Kangiella profundi</name>
    <dbReference type="NCBI Taxonomy" id="1561924"/>
    <lineage>
        <taxon>Bacteria</taxon>
        <taxon>Pseudomonadati</taxon>
        <taxon>Pseudomonadota</taxon>
        <taxon>Gammaproteobacteria</taxon>
        <taxon>Kangiellales</taxon>
        <taxon>Kangiellaceae</taxon>
        <taxon>Kangiella</taxon>
    </lineage>
</organism>